<evidence type="ECO:0000313" key="1">
    <source>
        <dbReference type="EMBL" id="KKT86245.1"/>
    </source>
</evidence>
<organism evidence="1 2">
    <name type="scientific">Candidatus Collierbacteria bacterium GW2011_GWA2_44_99</name>
    <dbReference type="NCBI Taxonomy" id="1618380"/>
    <lineage>
        <taxon>Bacteria</taxon>
        <taxon>Candidatus Collieribacteriota</taxon>
    </lineage>
</organism>
<name>A0A0G1KRY6_9BACT</name>
<dbReference type="Proteomes" id="UP000034797">
    <property type="component" value="Unassembled WGS sequence"/>
</dbReference>
<accession>A0A0G1KRY6</accession>
<protein>
    <submittedName>
        <fullName evidence="1">Uncharacterized protein</fullName>
    </submittedName>
</protein>
<dbReference type="EMBL" id="LCJW01000014">
    <property type="protein sequence ID" value="KKT86245.1"/>
    <property type="molecule type" value="Genomic_DNA"/>
</dbReference>
<evidence type="ECO:0000313" key="2">
    <source>
        <dbReference type="Proteomes" id="UP000034797"/>
    </source>
</evidence>
<sequence length="62" mass="6414">MGHRASINLKNLDGIFYPNSNQTPTSIDSVGINEEANGGVPELAGVEDQVRAIVGDPGACFG</sequence>
<reference evidence="1 2" key="1">
    <citation type="journal article" date="2015" name="Nature">
        <title>rRNA introns, odd ribosomes, and small enigmatic genomes across a large radiation of phyla.</title>
        <authorList>
            <person name="Brown C.T."/>
            <person name="Hug L.A."/>
            <person name="Thomas B.C."/>
            <person name="Sharon I."/>
            <person name="Castelle C.J."/>
            <person name="Singh A."/>
            <person name="Wilkins M.J."/>
            <person name="Williams K.H."/>
            <person name="Banfield J.F."/>
        </authorList>
    </citation>
    <scope>NUCLEOTIDE SEQUENCE [LARGE SCALE GENOMIC DNA]</scope>
</reference>
<dbReference type="AlphaFoldDB" id="A0A0G1KRY6"/>
<comment type="caution">
    <text evidence="1">The sequence shown here is derived from an EMBL/GenBank/DDBJ whole genome shotgun (WGS) entry which is preliminary data.</text>
</comment>
<proteinExistence type="predicted"/>
<gene>
    <name evidence="1" type="ORF">UW84_C0014G0002</name>
</gene>